<dbReference type="Gene3D" id="3.40.50.300">
    <property type="entry name" value="P-loop containing nucleotide triphosphate hydrolases"/>
    <property type="match status" value="1"/>
</dbReference>
<dbReference type="InterPro" id="IPR036680">
    <property type="entry name" value="SPOR-like_sf"/>
</dbReference>
<dbReference type="PANTHER" id="PTHR35894">
    <property type="entry name" value="GENERAL SECRETION PATHWAY PROTEIN A-RELATED"/>
    <property type="match status" value="1"/>
</dbReference>
<evidence type="ECO:0000256" key="1">
    <source>
        <dbReference type="SAM" id="MobiDB-lite"/>
    </source>
</evidence>
<dbReference type="Gene3D" id="3.30.70.1070">
    <property type="entry name" value="Sporulation related repeat"/>
    <property type="match status" value="1"/>
</dbReference>
<dbReference type="GO" id="GO:0042834">
    <property type="term" value="F:peptidoglycan binding"/>
    <property type="evidence" value="ECO:0007669"/>
    <property type="project" value="InterPro"/>
</dbReference>
<dbReference type="InterPro" id="IPR027417">
    <property type="entry name" value="P-loop_NTPase"/>
</dbReference>
<evidence type="ECO:0000313" key="4">
    <source>
        <dbReference type="EMBL" id="BBO19909.1"/>
    </source>
</evidence>
<evidence type="ECO:0000313" key="5">
    <source>
        <dbReference type="Proteomes" id="UP000662914"/>
    </source>
</evidence>
<evidence type="ECO:0000256" key="2">
    <source>
        <dbReference type="SAM" id="Phobius"/>
    </source>
</evidence>
<dbReference type="Proteomes" id="UP000662914">
    <property type="component" value="Chromosome"/>
</dbReference>
<dbReference type="SUPFAM" id="SSF52540">
    <property type="entry name" value="P-loop containing nucleoside triphosphate hydrolases"/>
    <property type="match status" value="1"/>
</dbReference>
<keyword evidence="2" id="KW-1133">Transmembrane helix</keyword>
<keyword evidence="2" id="KW-0472">Membrane</keyword>
<keyword evidence="2" id="KW-0812">Transmembrane</keyword>
<evidence type="ECO:0000259" key="3">
    <source>
        <dbReference type="Pfam" id="PF13401"/>
    </source>
</evidence>
<dbReference type="PANTHER" id="PTHR35894:SF1">
    <property type="entry name" value="PHOSPHORIBULOKINASE _ URIDINE KINASE FAMILY"/>
    <property type="match status" value="1"/>
</dbReference>
<dbReference type="InterPro" id="IPR052026">
    <property type="entry name" value="ExeA_AAA_ATPase_DNA-bind"/>
</dbReference>
<dbReference type="KEGG" id="ddz:DSYM_06080"/>
<reference evidence="4" key="1">
    <citation type="journal article" name="DNA Res.">
        <title>The physiological potential of anammox bacteria as revealed by their core genome structure.</title>
        <authorList>
            <person name="Okubo T."/>
            <person name="Toyoda A."/>
            <person name="Fukuhara K."/>
            <person name="Uchiyama I."/>
            <person name="Harigaya Y."/>
            <person name="Kuroiwa M."/>
            <person name="Suzuki T."/>
            <person name="Murakami Y."/>
            <person name="Suwa Y."/>
            <person name="Takami H."/>
        </authorList>
    </citation>
    <scope>NUCLEOTIDE SEQUENCE</scope>
    <source>
        <strain evidence="4">317325-3</strain>
    </source>
</reference>
<dbReference type="AlphaFoldDB" id="A0A809QWX9"/>
<protein>
    <submittedName>
        <fullName evidence="4">AAA family ATPase</fullName>
    </submittedName>
</protein>
<sequence length="484" mass="52094">MYLEHFGLSEAPFRITPHTDFFFEGANRGATLEALLYAITHDEGIVKVSGEVGSGKTMLCRVLMERLPKNVETIHLANPSLSRDEILFTLADELQVNLATNRVSAVMRALQEHLIDLYAQGRQVVVLIDEAHAMPAETLEEIRLLSNLESNRHKLLQIVLFGQPELNEVLGRTEMRQLKERITHNFTLEPLVRSDVAQYIGFRMRAAGYRGPDVFSPAALKLISAASLGLTRRINILCDKSLLAAFAGNTHQITAAHVKAAIRDAEFSGAPKPGFGLWLGGAAAALLLAGVGLALYQLNERPAVAEPPPTPAPAPPAAAAPAAESAPANPPATQAGNPGAAAVEPAPSPASQVEPVEAPPQASAQDPKASSPPAPPRLGPLTRQRLEETQKWLETADGTRWFVQLLSTDADSAAQVERFLANAARADYAEPIRVYAAESKGVRRLGIIHGEYPSHAAAMQAINALPAPLKAHGAYPRQIRRLRD</sequence>
<feature type="region of interest" description="Disordered" evidence="1">
    <location>
        <begin position="305"/>
        <end position="380"/>
    </location>
</feature>
<name>A0A809QWX9_9PROT</name>
<dbReference type="GO" id="GO:0016887">
    <property type="term" value="F:ATP hydrolysis activity"/>
    <property type="evidence" value="ECO:0007669"/>
    <property type="project" value="InterPro"/>
</dbReference>
<feature type="compositionally biased region" description="Pro residues" evidence="1">
    <location>
        <begin position="305"/>
        <end position="318"/>
    </location>
</feature>
<organism evidence="4 5">
    <name type="scientific">Candidatus Desulfobacillus denitrificans</name>
    <dbReference type="NCBI Taxonomy" id="2608985"/>
    <lineage>
        <taxon>Bacteria</taxon>
        <taxon>Pseudomonadati</taxon>
        <taxon>Pseudomonadota</taxon>
        <taxon>Betaproteobacteria</taxon>
        <taxon>Candidatus Desulfobacillus</taxon>
    </lineage>
</organism>
<accession>A0A809QWX9</accession>
<feature type="transmembrane region" description="Helical" evidence="2">
    <location>
        <begin position="275"/>
        <end position="296"/>
    </location>
</feature>
<proteinExistence type="predicted"/>
<dbReference type="Pfam" id="PF13401">
    <property type="entry name" value="AAA_22"/>
    <property type="match status" value="1"/>
</dbReference>
<dbReference type="InterPro" id="IPR049945">
    <property type="entry name" value="AAA_22"/>
</dbReference>
<gene>
    <name evidence="4" type="ORF">DSYM_06080</name>
</gene>
<feature type="domain" description="ORC1/DEAH AAA+ ATPase" evidence="3">
    <location>
        <begin position="41"/>
        <end position="170"/>
    </location>
</feature>
<dbReference type="EMBL" id="AP021857">
    <property type="protein sequence ID" value="BBO19909.1"/>
    <property type="molecule type" value="Genomic_DNA"/>
</dbReference>